<feature type="compositionally biased region" description="Gly residues" evidence="2">
    <location>
        <begin position="119"/>
        <end position="130"/>
    </location>
</feature>
<accession>A0AA39Y1C8</accession>
<protein>
    <submittedName>
        <fullName evidence="3">Uncharacterized protein</fullName>
    </submittedName>
</protein>
<feature type="coiled-coil region" evidence="1">
    <location>
        <begin position="295"/>
        <end position="322"/>
    </location>
</feature>
<keyword evidence="4" id="KW-1185">Reference proteome</keyword>
<feature type="compositionally biased region" description="Basic residues" evidence="2">
    <location>
        <begin position="1"/>
        <end position="12"/>
    </location>
</feature>
<feature type="compositionally biased region" description="Polar residues" evidence="2">
    <location>
        <begin position="70"/>
        <end position="91"/>
    </location>
</feature>
<evidence type="ECO:0000313" key="4">
    <source>
        <dbReference type="Proteomes" id="UP001174936"/>
    </source>
</evidence>
<reference evidence="3" key="1">
    <citation type="submission" date="2023-06" db="EMBL/GenBank/DDBJ databases">
        <title>Genome-scale phylogeny and comparative genomics of the fungal order Sordariales.</title>
        <authorList>
            <consortium name="Lawrence Berkeley National Laboratory"/>
            <person name="Hensen N."/>
            <person name="Bonometti L."/>
            <person name="Westerberg I."/>
            <person name="Brannstrom I.O."/>
            <person name="Guillou S."/>
            <person name="Cros-Aarteil S."/>
            <person name="Calhoun S."/>
            <person name="Haridas S."/>
            <person name="Kuo A."/>
            <person name="Mondo S."/>
            <person name="Pangilinan J."/>
            <person name="Riley R."/>
            <person name="Labutti K."/>
            <person name="Andreopoulos B."/>
            <person name="Lipzen A."/>
            <person name="Chen C."/>
            <person name="Yanf M."/>
            <person name="Daum C."/>
            <person name="Ng V."/>
            <person name="Clum A."/>
            <person name="Steindorff A."/>
            <person name="Ohm R."/>
            <person name="Martin F."/>
            <person name="Silar P."/>
            <person name="Natvig D."/>
            <person name="Lalanne C."/>
            <person name="Gautier V."/>
            <person name="Ament-Velasquez S.L."/>
            <person name="Kruys A."/>
            <person name="Hutchinson M.I."/>
            <person name="Powell A.J."/>
            <person name="Barry K."/>
            <person name="Miller A.N."/>
            <person name="Grigoriev I.V."/>
            <person name="Debuchy R."/>
            <person name="Gladieux P."/>
            <person name="Thoren M.H."/>
            <person name="Johannesson H."/>
        </authorList>
    </citation>
    <scope>NUCLEOTIDE SEQUENCE</scope>
    <source>
        <strain evidence="3">SMH2532-1</strain>
    </source>
</reference>
<keyword evidence="1" id="KW-0175">Coiled coil</keyword>
<comment type="caution">
    <text evidence="3">The sequence shown here is derived from an EMBL/GenBank/DDBJ whole genome shotgun (WGS) entry which is preliminary data.</text>
</comment>
<dbReference type="AlphaFoldDB" id="A0AA39Y1C8"/>
<organism evidence="3 4">
    <name type="scientific">Cercophora newfieldiana</name>
    <dbReference type="NCBI Taxonomy" id="92897"/>
    <lineage>
        <taxon>Eukaryota</taxon>
        <taxon>Fungi</taxon>
        <taxon>Dikarya</taxon>
        <taxon>Ascomycota</taxon>
        <taxon>Pezizomycotina</taxon>
        <taxon>Sordariomycetes</taxon>
        <taxon>Sordariomycetidae</taxon>
        <taxon>Sordariales</taxon>
        <taxon>Lasiosphaeriaceae</taxon>
        <taxon>Cercophora</taxon>
    </lineage>
</organism>
<name>A0AA39Y1C8_9PEZI</name>
<feature type="compositionally biased region" description="Basic and acidic residues" evidence="2">
    <location>
        <begin position="55"/>
        <end position="65"/>
    </location>
</feature>
<evidence type="ECO:0000313" key="3">
    <source>
        <dbReference type="EMBL" id="KAK0644206.1"/>
    </source>
</evidence>
<dbReference type="Proteomes" id="UP001174936">
    <property type="component" value="Unassembled WGS sequence"/>
</dbReference>
<evidence type="ECO:0000256" key="2">
    <source>
        <dbReference type="SAM" id="MobiDB-lite"/>
    </source>
</evidence>
<sequence length="691" mass="75010">METSAPKRRRTSPRTSVPVQSENQDQQPPATAPEPPAQPSRATKRPSFASPTKASLERYNPDILRRRSSPPKQTRSEQNPPLSASRPSSRGSIGGLSRATATHLEGGANTVDDGAADPRGGGLLSEGGGVLRSPARRPWGKSAANPTPRPLPPPGPSDDEELLNPFARGGLRRSPQSGLPAEPVVPEPELPPTPEHPDPVVSTPPSGIHNTPSRRPRRNKALAEKIKSSSPLKNPPVTSSPGQDDAPPVFKLPARPSKPSKLSKLAQAEVLHVPTTAELRGIEPEDSDSEKNKLRDSLLAEIAALERDLQIANEENERIAASRLAQDEPSLPSNGKEVLDVLRRHTLPPEKESDTDPSISWLQSALDPIAFLPFSKPAATMPSLFLPVDEDEKTEPPISHHPLPMTAEEALPFLQVFTPLTFTSQISTITEPDSPAPSLLQRHAISATSTAPRGLFTAHIDMTVKTSTMAIVDLAVPRLEPAAISELTPFIERVVSKQAPLSSATSNNVNVLMWGMGEWLRVATQRARVWGVLEQELAGDKEALQEMVEQMREKRWKQKRRRRKVRGEDRDEDEEAEEQDAVDGKGLGAVELLPFMGRTSMDFEIPLLRGGGGADDTSMLRVQWRIGFDWSGEAKSEIGVLVGVPGKWHKCDERGRLSGIPSLFDELIKGGETPLSAVRTVASLLAGEQRS</sequence>
<feature type="compositionally biased region" description="Polar residues" evidence="2">
    <location>
        <begin position="13"/>
        <end position="25"/>
    </location>
</feature>
<evidence type="ECO:0000256" key="1">
    <source>
        <dbReference type="SAM" id="Coils"/>
    </source>
</evidence>
<feature type="compositionally biased region" description="Acidic residues" evidence="2">
    <location>
        <begin position="570"/>
        <end position="581"/>
    </location>
</feature>
<feature type="compositionally biased region" description="Pro residues" evidence="2">
    <location>
        <begin position="183"/>
        <end position="194"/>
    </location>
</feature>
<feature type="compositionally biased region" description="Polar residues" evidence="2">
    <location>
        <begin position="228"/>
        <end position="242"/>
    </location>
</feature>
<gene>
    <name evidence="3" type="ORF">B0T16DRAFT_460283</name>
</gene>
<proteinExistence type="predicted"/>
<feature type="region of interest" description="Disordered" evidence="2">
    <location>
        <begin position="558"/>
        <end position="583"/>
    </location>
</feature>
<feature type="compositionally biased region" description="Pro residues" evidence="2">
    <location>
        <begin position="147"/>
        <end position="156"/>
    </location>
</feature>
<feature type="region of interest" description="Disordered" evidence="2">
    <location>
        <begin position="1"/>
        <end position="266"/>
    </location>
</feature>
<dbReference type="EMBL" id="JAULSV010000005">
    <property type="protein sequence ID" value="KAK0644206.1"/>
    <property type="molecule type" value="Genomic_DNA"/>
</dbReference>